<name>A0ABM8YZD5_9PROT</name>
<dbReference type="Proteomes" id="UP000839052">
    <property type="component" value="Chromosome"/>
</dbReference>
<sequence>MLIIKITWTGVMMDIVFICAIVMFLLVTCAFAVGCAKLEERQ</sequence>
<keyword evidence="1" id="KW-1133">Transmembrane helix</keyword>
<feature type="transmembrane region" description="Helical" evidence="1">
    <location>
        <begin position="15"/>
        <end position="36"/>
    </location>
</feature>
<dbReference type="PROSITE" id="PS51257">
    <property type="entry name" value="PROKAR_LIPOPROTEIN"/>
    <property type="match status" value="1"/>
</dbReference>
<keyword evidence="1" id="KW-0812">Transmembrane</keyword>
<evidence type="ECO:0000313" key="2">
    <source>
        <dbReference type="EMBL" id="CAG9932912.1"/>
    </source>
</evidence>
<organism evidence="2 3">
    <name type="scientific">Candidatus Nitrotoga arctica</name>
    <dbReference type="NCBI Taxonomy" id="453162"/>
    <lineage>
        <taxon>Bacteria</taxon>
        <taxon>Pseudomonadati</taxon>
        <taxon>Pseudomonadota</taxon>
        <taxon>Betaproteobacteria</taxon>
        <taxon>Nitrosomonadales</taxon>
        <taxon>Gallionellaceae</taxon>
        <taxon>Candidatus Nitrotoga</taxon>
    </lineage>
</organism>
<accession>A0ABM8YZD5</accession>
<evidence type="ECO:0000313" key="3">
    <source>
        <dbReference type="Proteomes" id="UP000839052"/>
    </source>
</evidence>
<proteinExistence type="predicted"/>
<keyword evidence="3" id="KW-1185">Reference proteome</keyword>
<reference evidence="2 3" key="1">
    <citation type="submission" date="2021-10" db="EMBL/GenBank/DDBJ databases">
        <authorList>
            <person name="Koch H."/>
        </authorList>
    </citation>
    <scope>NUCLEOTIDE SEQUENCE [LARGE SCALE GENOMIC DNA]</scope>
    <source>
        <strain evidence="2">6680</strain>
    </source>
</reference>
<dbReference type="EMBL" id="OU912926">
    <property type="protein sequence ID" value="CAG9932912.1"/>
    <property type="molecule type" value="Genomic_DNA"/>
</dbReference>
<evidence type="ECO:0000256" key="1">
    <source>
        <dbReference type="SAM" id="Phobius"/>
    </source>
</evidence>
<keyword evidence="1" id="KW-0472">Membrane</keyword>
<protein>
    <submittedName>
        <fullName evidence="2">Uncharacterized protein</fullName>
    </submittedName>
</protein>
<gene>
    <name evidence="2" type="ORF">NTG6680_1659</name>
</gene>